<reference evidence="2 3" key="1">
    <citation type="submission" date="2011-03" db="EMBL/GenBank/DDBJ databases">
        <title>The Genome Sequence of Gemella haemolysans M341.</title>
        <authorList>
            <consortium name="The Broad Institute Genome Sequencing Platform"/>
            <consortium name="The Broad Institute Genome Sequencing Center for Infectious Disease"/>
            <person name="Earl A."/>
            <person name="Ward D."/>
            <person name="Feldgarden M."/>
            <person name="Gevers D."/>
            <person name="Sibley C.D."/>
            <person name="Field T.R."/>
            <person name="Grinwis M."/>
            <person name="Eshaghurshan C.S."/>
            <person name="Surette M.G."/>
            <person name="Young S.K."/>
            <person name="Zeng Q."/>
            <person name="Gargeya S."/>
            <person name="Fitzgerald M."/>
            <person name="Haas B."/>
            <person name="Abouelleil A."/>
            <person name="Alvarado L."/>
            <person name="Arachchi H.M."/>
            <person name="Berlin A."/>
            <person name="Brown A."/>
            <person name="Chapman S.B."/>
            <person name="Chen Z."/>
            <person name="Dunbar C."/>
            <person name="Freedman E."/>
            <person name="Gearin G."/>
            <person name="Gellesch M."/>
            <person name="Goldberg J."/>
            <person name="Griggs A."/>
            <person name="Gujja S."/>
            <person name="Heilman E.R."/>
            <person name="Heiman D."/>
            <person name="Howarth C."/>
            <person name="Larson L."/>
            <person name="Lui A."/>
            <person name="MacDonald P.J.P."/>
            <person name="Mehta T."/>
            <person name="Montmayeur A."/>
            <person name="Murphy C."/>
            <person name="Neiman D."/>
            <person name="Pearson M."/>
            <person name="Priest M."/>
            <person name="Roberts A."/>
            <person name="Saif S."/>
            <person name="Shea T."/>
            <person name="Shenoy N."/>
            <person name="Sisk P."/>
            <person name="Stolte C."/>
            <person name="Sykes S."/>
            <person name="White J."/>
            <person name="Yandava C."/>
            <person name="Wortman J."/>
            <person name="Nusbaum C."/>
            <person name="Birren B."/>
        </authorList>
    </citation>
    <scope>NUCLEOTIDE SEQUENCE [LARGE SCALE GENOMIC DNA]</scope>
    <source>
        <strain evidence="2 3">M341</strain>
    </source>
</reference>
<name>A0AA87DV78_9BACL</name>
<evidence type="ECO:0000259" key="1">
    <source>
        <dbReference type="Pfam" id="PF13751"/>
    </source>
</evidence>
<organism evidence="2 3">
    <name type="scientific">Gemella haemolysans M341</name>
    <dbReference type="NCBI Taxonomy" id="562981"/>
    <lineage>
        <taxon>Bacteria</taxon>
        <taxon>Bacillati</taxon>
        <taxon>Bacillota</taxon>
        <taxon>Bacilli</taxon>
        <taxon>Bacillales</taxon>
        <taxon>Gemellaceae</taxon>
        <taxon>Gemella</taxon>
    </lineage>
</organism>
<gene>
    <name evidence="2" type="ORF">HMPREF0428_01376</name>
</gene>
<protein>
    <recommendedName>
        <fullName evidence="1">Transposase DDE domain-containing protein</fullName>
    </recommendedName>
</protein>
<dbReference type="EMBL" id="ACRO01000027">
    <property type="protein sequence ID" value="EGF87670.1"/>
    <property type="molecule type" value="Genomic_DNA"/>
</dbReference>
<dbReference type="RefSeq" id="WP_003147515.1">
    <property type="nucleotide sequence ID" value="NZ_GL883584.1"/>
</dbReference>
<dbReference type="AlphaFoldDB" id="A0AA87DV78"/>
<feature type="domain" description="Transposase DDE" evidence="1">
    <location>
        <begin position="54"/>
        <end position="132"/>
    </location>
</feature>
<evidence type="ECO:0000313" key="2">
    <source>
        <dbReference type="EMBL" id="EGF87670.1"/>
    </source>
</evidence>
<sequence>FSVIGYRRFSKSKDKKYFKYLPEKDIYVDKRTGEIFRYRNIDRTGYKQYKSDDKNEKKIVRRHINADYYDEARLRRISKEGKLLYKRRKETIERSFADSKQNHGYRYAQYRGKAKVQSYAWLSCCVQNMKTIALREV</sequence>
<dbReference type="InterPro" id="IPR025668">
    <property type="entry name" value="Tnp_DDE_dom"/>
</dbReference>
<dbReference type="Pfam" id="PF13751">
    <property type="entry name" value="DDE_Tnp_1_6"/>
    <property type="match status" value="1"/>
</dbReference>
<evidence type="ECO:0000313" key="3">
    <source>
        <dbReference type="Proteomes" id="UP000004773"/>
    </source>
</evidence>
<dbReference type="Proteomes" id="UP000004773">
    <property type="component" value="Unassembled WGS sequence"/>
</dbReference>
<accession>A0AA87DV78</accession>
<proteinExistence type="predicted"/>
<feature type="non-terminal residue" evidence="2">
    <location>
        <position position="1"/>
    </location>
</feature>
<comment type="caution">
    <text evidence="2">The sequence shown here is derived from an EMBL/GenBank/DDBJ whole genome shotgun (WGS) entry which is preliminary data.</text>
</comment>